<keyword evidence="3" id="KW-1185">Reference proteome</keyword>
<feature type="domain" description="Calcineurin-like phosphoesterase" evidence="1">
    <location>
        <begin position="6"/>
        <end position="171"/>
    </location>
</feature>
<dbReference type="AlphaFoldDB" id="A0A1H0LE88"/>
<dbReference type="EMBL" id="LT629710">
    <property type="protein sequence ID" value="SDO66524.1"/>
    <property type="molecule type" value="Genomic_DNA"/>
</dbReference>
<dbReference type="PANTHER" id="PTHR42850:SF4">
    <property type="entry name" value="ZINC-DEPENDENT ENDOPOLYPHOSPHATASE"/>
    <property type="match status" value="1"/>
</dbReference>
<dbReference type="GO" id="GO:0016791">
    <property type="term" value="F:phosphatase activity"/>
    <property type="evidence" value="ECO:0007669"/>
    <property type="project" value="TreeGrafter"/>
</dbReference>
<dbReference type="SUPFAM" id="SSF56300">
    <property type="entry name" value="Metallo-dependent phosphatases"/>
    <property type="match status" value="1"/>
</dbReference>
<dbReference type="Proteomes" id="UP000198741">
    <property type="component" value="Chromosome I"/>
</dbReference>
<evidence type="ECO:0000313" key="2">
    <source>
        <dbReference type="EMBL" id="SDO66524.1"/>
    </source>
</evidence>
<accession>A0A1H0LE88</accession>
<dbReference type="STRING" id="1090615.SAMN04515671_1636"/>
<dbReference type="Pfam" id="PF00149">
    <property type="entry name" value="Metallophos"/>
    <property type="match status" value="1"/>
</dbReference>
<dbReference type="OrthoDB" id="9813918at2"/>
<evidence type="ECO:0000259" key="1">
    <source>
        <dbReference type="Pfam" id="PF00149"/>
    </source>
</evidence>
<gene>
    <name evidence="2" type="ORF">SAMN04515671_1636</name>
</gene>
<dbReference type="PANTHER" id="PTHR42850">
    <property type="entry name" value="METALLOPHOSPHOESTERASE"/>
    <property type="match status" value="1"/>
</dbReference>
<evidence type="ECO:0000313" key="3">
    <source>
        <dbReference type="Proteomes" id="UP000198741"/>
    </source>
</evidence>
<dbReference type="InterPro" id="IPR050126">
    <property type="entry name" value="Ap4A_hydrolase"/>
</dbReference>
<dbReference type="Gene3D" id="3.60.21.10">
    <property type="match status" value="1"/>
</dbReference>
<sequence>MSSELAFVGDIHGNLRAVQGLWAALVRCSVPHTVFLGDHINKGAQSADVLEKLISYADAGRATLLSGNHEATLLDALDRRDLSAFLKMGGAMTIRSYVRGRVGPDVLAEFEARLPPNHVEALRRMPLTYETESLIAQHIPSRPSTPKFRISAHVPVGDIPRIGHRSAQLDTGCGTKFGRLTALLWPSLDYIQVDNQGEVIR</sequence>
<organism evidence="2 3">
    <name type="scientific">Nakamurella panacisegetis</name>
    <dbReference type="NCBI Taxonomy" id="1090615"/>
    <lineage>
        <taxon>Bacteria</taxon>
        <taxon>Bacillati</taxon>
        <taxon>Actinomycetota</taxon>
        <taxon>Actinomycetes</taxon>
        <taxon>Nakamurellales</taxon>
        <taxon>Nakamurellaceae</taxon>
        <taxon>Nakamurella</taxon>
    </lineage>
</organism>
<dbReference type="InterPro" id="IPR004843">
    <property type="entry name" value="Calcineurin-like_PHP"/>
</dbReference>
<dbReference type="InterPro" id="IPR029052">
    <property type="entry name" value="Metallo-depent_PP-like"/>
</dbReference>
<name>A0A1H0LE88_9ACTN</name>
<dbReference type="GO" id="GO:0005737">
    <property type="term" value="C:cytoplasm"/>
    <property type="evidence" value="ECO:0007669"/>
    <property type="project" value="TreeGrafter"/>
</dbReference>
<reference evidence="2 3" key="1">
    <citation type="submission" date="2016-10" db="EMBL/GenBank/DDBJ databases">
        <authorList>
            <person name="de Groot N.N."/>
        </authorList>
    </citation>
    <scope>NUCLEOTIDE SEQUENCE [LARGE SCALE GENOMIC DNA]</scope>
    <source>
        <strain evidence="3">P4-7,KCTC 19426,CECT 7604</strain>
    </source>
</reference>
<protein>
    <submittedName>
        <fullName evidence="2">Calcineurin-like phosphoesterase</fullName>
    </submittedName>
</protein>
<dbReference type="RefSeq" id="WP_090475525.1">
    <property type="nucleotide sequence ID" value="NZ_LT629710.1"/>
</dbReference>
<proteinExistence type="predicted"/>